<dbReference type="PROSITE" id="PS51384">
    <property type="entry name" value="FAD_FR"/>
    <property type="match status" value="1"/>
</dbReference>
<protein>
    <recommendedName>
        <fullName evidence="4">FAD-binding FR-type domain-containing protein</fullName>
    </recommendedName>
</protein>
<dbReference type="PROSITE" id="PS00197">
    <property type="entry name" value="2FE2S_FER_1"/>
    <property type="match status" value="1"/>
</dbReference>
<dbReference type="GO" id="GO:0046872">
    <property type="term" value="F:metal ion binding"/>
    <property type="evidence" value="ECO:0007669"/>
    <property type="project" value="UniProtKB-KW"/>
</dbReference>
<dbReference type="InterPro" id="IPR032466">
    <property type="entry name" value="Metal_Hydrolase"/>
</dbReference>
<gene>
    <name evidence="5" type="ORF">C0175_03420</name>
</gene>
<dbReference type="Pfam" id="PF00175">
    <property type="entry name" value="NAD_binding_1"/>
    <property type="match status" value="1"/>
</dbReference>
<dbReference type="PANTHER" id="PTHR43513:SF3">
    <property type="entry name" value="DIHYDROOROTATE DEHYDROGENASE B (NAD(+)), ELECTRON TRANSFER SUBUNIT-RELATED"/>
    <property type="match status" value="1"/>
</dbReference>
<organism evidence="5 6">
    <name type="scientific">Caldisericum exile</name>
    <dbReference type="NCBI Taxonomy" id="693075"/>
    <lineage>
        <taxon>Bacteria</taxon>
        <taxon>Pseudomonadati</taxon>
        <taxon>Caldisericota/Cryosericota group</taxon>
        <taxon>Caldisericota</taxon>
        <taxon>Caldisericia</taxon>
        <taxon>Caldisericales</taxon>
        <taxon>Caldisericaceae</taxon>
        <taxon>Caldisericum</taxon>
    </lineage>
</organism>
<dbReference type="GO" id="GO:0051537">
    <property type="term" value="F:2 iron, 2 sulfur cluster binding"/>
    <property type="evidence" value="ECO:0007669"/>
    <property type="project" value="InterPro"/>
</dbReference>
<accession>A0A2J6X6N3</accession>
<dbReference type="EMBL" id="PNIX01000200">
    <property type="protein sequence ID" value="PMP82536.1"/>
    <property type="molecule type" value="Genomic_DNA"/>
</dbReference>
<dbReference type="InterPro" id="IPR001130">
    <property type="entry name" value="TatD-like"/>
</dbReference>
<dbReference type="Pfam" id="PF10418">
    <property type="entry name" value="DHODB_Fe-S_bind"/>
    <property type="match status" value="1"/>
</dbReference>
<feature type="domain" description="FAD-binding FR-type" evidence="4">
    <location>
        <begin position="256"/>
        <end position="354"/>
    </location>
</feature>
<dbReference type="Gene3D" id="3.20.20.140">
    <property type="entry name" value="Metal-dependent hydrolases"/>
    <property type="match status" value="1"/>
</dbReference>
<dbReference type="SUPFAM" id="SSF52343">
    <property type="entry name" value="Ferredoxin reductase-like, C-terminal NADP-linked domain"/>
    <property type="match status" value="1"/>
</dbReference>
<dbReference type="AlphaFoldDB" id="A0A2J6X6N3"/>
<reference evidence="5 6" key="1">
    <citation type="submission" date="2018-01" db="EMBL/GenBank/DDBJ databases">
        <title>Metagenomic assembled genomes from two thermal pools in the Uzon Caldera, Kamchatka, Russia.</title>
        <authorList>
            <person name="Wilkins L."/>
            <person name="Ettinger C."/>
        </authorList>
    </citation>
    <scope>NUCLEOTIDE SEQUENCE [LARGE SCALE GENOMIC DNA]</scope>
    <source>
        <strain evidence="5">ARK-10</strain>
    </source>
</reference>
<dbReference type="GO" id="GO:0004536">
    <property type="term" value="F:DNA nuclease activity"/>
    <property type="evidence" value="ECO:0007669"/>
    <property type="project" value="InterPro"/>
</dbReference>
<dbReference type="SUPFAM" id="SSF63380">
    <property type="entry name" value="Riboflavin synthase domain-like"/>
    <property type="match status" value="1"/>
</dbReference>
<comment type="caution">
    <text evidence="5">The sequence shown here is derived from an EMBL/GenBank/DDBJ whole genome shotgun (WGS) entry which is preliminary data.</text>
</comment>
<evidence type="ECO:0000256" key="1">
    <source>
        <dbReference type="ARBA" id="ARBA00009275"/>
    </source>
</evidence>
<dbReference type="GO" id="GO:0016788">
    <property type="term" value="F:hydrolase activity, acting on ester bonds"/>
    <property type="evidence" value="ECO:0007669"/>
    <property type="project" value="InterPro"/>
</dbReference>
<keyword evidence="3" id="KW-0378">Hydrolase</keyword>
<dbReference type="Pfam" id="PF01026">
    <property type="entry name" value="TatD_DNase"/>
    <property type="match status" value="1"/>
</dbReference>
<dbReference type="Gene3D" id="2.40.30.10">
    <property type="entry name" value="Translation factors"/>
    <property type="match status" value="1"/>
</dbReference>
<evidence type="ECO:0000259" key="4">
    <source>
        <dbReference type="PROSITE" id="PS51384"/>
    </source>
</evidence>
<dbReference type="Gene3D" id="3.40.50.80">
    <property type="entry name" value="Nucleotide-binding domain of ferredoxin-NADP reductase (FNR) module"/>
    <property type="match status" value="1"/>
</dbReference>
<dbReference type="InterPro" id="IPR018228">
    <property type="entry name" value="DNase_TatD-rel_CS"/>
</dbReference>
<evidence type="ECO:0000256" key="3">
    <source>
        <dbReference type="ARBA" id="ARBA00022801"/>
    </source>
</evidence>
<name>A0A2J6X6N3_9BACT</name>
<dbReference type="FunFam" id="3.20.20.140:FF:000005">
    <property type="entry name" value="TatD family hydrolase"/>
    <property type="match status" value="1"/>
</dbReference>
<dbReference type="CDD" id="cd06219">
    <property type="entry name" value="DHOD_e_trans_like1"/>
    <property type="match status" value="1"/>
</dbReference>
<dbReference type="Proteomes" id="UP000236910">
    <property type="component" value="Unassembled WGS sequence"/>
</dbReference>
<dbReference type="SUPFAM" id="SSF51556">
    <property type="entry name" value="Metallo-dependent hydrolases"/>
    <property type="match status" value="1"/>
</dbReference>
<dbReference type="CDD" id="cd01310">
    <property type="entry name" value="TatD_DNAse"/>
    <property type="match status" value="1"/>
</dbReference>
<evidence type="ECO:0000256" key="2">
    <source>
        <dbReference type="ARBA" id="ARBA00022723"/>
    </source>
</evidence>
<dbReference type="GO" id="GO:0016491">
    <property type="term" value="F:oxidoreductase activity"/>
    <property type="evidence" value="ECO:0007669"/>
    <property type="project" value="InterPro"/>
</dbReference>
<dbReference type="InterPro" id="IPR039261">
    <property type="entry name" value="FNR_nucleotide-bd"/>
</dbReference>
<evidence type="ECO:0000313" key="6">
    <source>
        <dbReference type="Proteomes" id="UP000236910"/>
    </source>
</evidence>
<dbReference type="InterPro" id="IPR037117">
    <property type="entry name" value="Dihydroorotate_DH_ele_sf"/>
</dbReference>
<dbReference type="PROSITE" id="PS01091">
    <property type="entry name" value="TATD_3"/>
    <property type="match status" value="1"/>
</dbReference>
<dbReference type="Gene3D" id="2.10.240.10">
    <property type="entry name" value="Dihydroorotate dehydrogenase, electron transfer subunit"/>
    <property type="match status" value="1"/>
</dbReference>
<dbReference type="InterPro" id="IPR017927">
    <property type="entry name" value="FAD-bd_FR_type"/>
</dbReference>
<dbReference type="NCBIfam" id="NF004862">
    <property type="entry name" value="PRK06222.1"/>
    <property type="match status" value="1"/>
</dbReference>
<dbReference type="PANTHER" id="PTHR43513">
    <property type="entry name" value="DIHYDROOROTATE DEHYDROGENASE B (NAD(+)), ELECTRON TRANSFER SUBUNIT"/>
    <property type="match status" value="1"/>
</dbReference>
<dbReference type="InterPro" id="IPR050353">
    <property type="entry name" value="PyrK_electron_transfer"/>
</dbReference>
<proteinExistence type="inferred from homology"/>
<dbReference type="InterPro" id="IPR017938">
    <property type="entry name" value="Riboflavin_synthase-like_b-brl"/>
</dbReference>
<comment type="similarity">
    <text evidence="1">Belongs to the metallo-dependent hydrolases superfamily. TatD-type hydrolase family.</text>
</comment>
<dbReference type="NCBIfam" id="TIGR00010">
    <property type="entry name" value="YchF/TatD family DNA exonuclease"/>
    <property type="match status" value="1"/>
</dbReference>
<dbReference type="InterPro" id="IPR006058">
    <property type="entry name" value="2Fe2S_fd_BS"/>
</dbReference>
<dbReference type="InterPro" id="IPR019480">
    <property type="entry name" value="Dihydroorotate_DH_Fe-S-bd"/>
</dbReference>
<sequence>MIIDSHAHVFKEYYNEAEIKEIFEKKDIIVNIVGYDLLSSIESVELAKNFDNAFSTCGFHPYDIDKLNKDTLNNLKKILLEPKTIALGEIGLDYFRDLTPKESQVEGFRKQIRLAKEMNIPIVIHSRDAFFDTISILYDEGYFKGVFHSFDYGVLEVKKVLDMGFYVSFSGMITFNKRDELREAAKIVPLDRLLLETDSPYLTPVPLRGKKNMPHNVEIIYDYFANLRGIRKDTLYKIVCNNFFEIFKKTSLTMGKEVSMFKILRKEILGPEMVLMELDAPNVSKTAEPGQFVVVRVYEKGERIPLTIADFDRVKGTITIVFQKIGKTTHLLGTKKEGDSLADVFGPLGNPTEIESFGKVVVVGGGIGIAPIYPISRKLKSKGNEVISIIGYRSKDYVFWEERMRSVSDKLLISTNDGSYGEKGFVTDVLKRVLEEENDIKRVFTIGPAIMMKAVSDMTRPYNIKTIASLNSLMVCGMGMCGACRVTVNGETKFTCSDGPDFDAHSVDFDELMKRLNIYKEEEKLSFEKWKEEVK</sequence>
<dbReference type="InterPro" id="IPR015991">
    <property type="entry name" value="TatD/YcfH-like"/>
</dbReference>
<evidence type="ECO:0000313" key="5">
    <source>
        <dbReference type="EMBL" id="PMP82536.1"/>
    </source>
</evidence>
<keyword evidence="2" id="KW-0479">Metal-binding</keyword>
<dbReference type="InterPro" id="IPR001433">
    <property type="entry name" value="OxRdtase_FAD/NAD-bd"/>
</dbReference>